<feature type="transmembrane region" description="Helical" evidence="3">
    <location>
        <begin position="264"/>
        <end position="283"/>
    </location>
</feature>
<feature type="transmembrane region" description="Helical" evidence="3">
    <location>
        <begin position="350"/>
        <end position="371"/>
    </location>
</feature>
<feature type="transmembrane region" description="Helical" evidence="3">
    <location>
        <begin position="295"/>
        <end position="315"/>
    </location>
</feature>
<gene>
    <name evidence="5" type="ORF">K6753_07100</name>
</gene>
<dbReference type="InterPro" id="IPR001867">
    <property type="entry name" value="OmpR/PhoB-type_DNA-bd"/>
</dbReference>
<feature type="domain" description="OmpR/PhoB-type" evidence="4">
    <location>
        <begin position="12"/>
        <end position="112"/>
    </location>
</feature>
<dbReference type="Gene3D" id="1.10.10.10">
    <property type="entry name" value="Winged helix-like DNA-binding domain superfamily/Winged helix DNA-binding domain"/>
    <property type="match status" value="1"/>
</dbReference>
<keyword evidence="3" id="KW-0472">Membrane</keyword>
<dbReference type="PROSITE" id="PS51755">
    <property type="entry name" value="OMPR_PHOB"/>
    <property type="match status" value="1"/>
</dbReference>
<accession>A0ABS7T607</accession>
<evidence type="ECO:0000259" key="4">
    <source>
        <dbReference type="PROSITE" id="PS51755"/>
    </source>
</evidence>
<feature type="transmembrane region" description="Helical" evidence="3">
    <location>
        <begin position="223"/>
        <end position="244"/>
    </location>
</feature>
<evidence type="ECO:0000313" key="5">
    <source>
        <dbReference type="EMBL" id="MBZ4039298.1"/>
    </source>
</evidence>
<dbReference type="EMBL" id="JAINZW010000002">
    <property type="protein sequence ID" value="MBZ4039298.1"/>
    <property type="molecule type" value="Genomic_DNA"/>
</dbReference>
<proteinExistence type="predicted"/>
<dbReference type="Pfam" id="PF00486">
    <property type="entry name" value="Trans_reg_C"/>
    <property type="match status" value="1"/>
</dbReference>
<sequence>MSATPDTATSSSTATRFAFASFVLDTANRTLVNDGEPVALNVRYFDALVLLVREHGQLVGKQRFFDEVWTRSVVTDAALTQCIKEIRRQLGDEAGNPHFIRTVAGHGYVFIAPVQEDVTARDVETPSTSSIETAPSVPHSDDARPALAHVLVDGAAATAGGAAAGALGGLLYGSALAVAPQSQALGTLSVLMVLMALSVAVGMAGAMGVGLGMAGGRLLGRGAGWMLAGAAAGGLVVGGLVRLLGSDTLNLLVGRAPTGITGGLEGAAIGFALALGMLLGGGLDRARGWRPAWGAALSTGIAGALITLAGGSLMASSLARVAATFDDTRLDMAPLGALLGEPQLGPVSQAALGLLEGGIFGGCVAAALLLARRSQTSHPLEAS</sequence>
<dbReference type="InterPro" id="IPR016032">
    <property type="entry name" value="Sig_transdc_resp-reg_C-effctor"/>
</dbReference>
<dbReference type="SUPFAM" id="SSF46894">
    <property type="entry name" value="C-terminal effector domain of the bipartite response regulators"/>
    <property type="match status" value="1"/>
</dbReference>
<keyword evidence="6" id="KW-1185">Reference proteome</keyword>
<dbReference type="Proteomes" id="UP001430954">
    <property type="component" value="Unassembled WGS sequence"/>
</dbReference>
<evidence type="ECO:0000256" key="1">
    <source>
        <dbReference type="ARBA" id="ARBA00023125"/>
    </source>
</evidence>
<comment type="caution">
    <text evidence="5">The sequence shown here is derived from an EMBL/GenBank/DDBJ whole genome shotgun (WGS) entry which is preliminary data.</text>
</comment>
<keyword evidence="3" id="KW-0812">Transmembrane</keyword>
<feature type="DNA-binding region" description="OmpR/PhoB-type" evidence="2">
    <location>
        <begin position="12"/>
        <end position="112"/>
    </location>
</feature>
<reference evidence="5 6" key="1">
    <citation type="submission" date="2021-09" db="EMBL/GenBank/DDBJ databases">
        <title>Lysobacter sp. 13A isolated from the river sediment.</title>
        <authorList>
            <person name="Liu H."/>
            <person name="Li S."/>
            <person name="Mao S."/>
        </authorList>
    </citation>
    <scope>NUCLEOTIDE SEQUENCE [LARGE SCALE GENOMIC DNA]</scope>
    <source>
        <strain evidence="5 6">13A</strain>
    </source>
</reference>
<evidence type="ECO:0000256" key="2">
    <source>
        <dbReference type="PROSITE-ProRule" id="PRU01091"/>
    </source>
</evidence>
<evidence type="ECO:0000256" key="3">
    <source>
        <dbReference type="SAM" id="Phobius"/>
    </source>
</evidence>
<dbReference type="RefSeq" id="WP_223675668.1">
    <property type="nucleotide sequence ID" value="NZ_JAINZW010000002.1"/>
</dbReference>
<dbReference type="CDD" id="cd00383">
    <property type="entry name" value="trans_reg_C"/>
    <property type="match status" value="1"/>
</dbReference>
<name>A0ABS7T607_9GAMM</name>
<protein>
    <submittedName>
        <fullName evidence="5">Transcriptional regulator</fullName>
    </submittedName>
</protein>
<keyword evidence="3" id="KW-1133">Transmembrane helix</keyword>
<evidence type="ECO:0000313" key="6">
    <source>
        <dbReference type="Proteomes" id="UP001430954"/>
    </source>
</evidence>
<dbReference type="SMART" id="SM00862">
    <property type="entry name" value="Trans_reg_C"/>
    <property type="match status" value="1"/>
</dbReference>
<keyword evidence="1 2" id="KW-0238">DNA-binding</keyword>
<organism evidence="5 6">
    <name type="scientific">Novilysobacter selenitireducens</name>
    <dbReference type="NCBI Taxonomy" id="2872639"/>
    <lineage>
        <taxon>Bacteria</taxon>
        <taxon>Pseudomonadati</taxon>
        <taxon>Pseudomonadota</taxon>
        <taxon>Gammaproteobacteria</taxon>
        <taxon>Lysobacterales</taxon>
        <taxon>Lysobacteraceae</taxon>
        <taxon>Novilysobacter</taxon>
    </lineage>
</organism>
<feature type="transmembrane region" description="Helical" evidence="3">
    <location>
        <begin position="188"/>
        <end position="211"/>
    </location>
</feature>
<dbReference type="InterPro" id="IPR036388">
    <property type="entry name" value="WH-like_DNA-bd_sf"/>
</dbReference>